<keyword evidence="2" id="KW-1185">Reference proteome</keyword>
<proteinExistence type="predicted"/>
<organism evidence="1 2">
    <name type="scientific">Algivirga pacifica</name>
    <dbReference type="NCBI Taxonomy" id="1162670"/>
    <lineage>
        <taxon>Bacteria</taxon>
        <taxon>Pseudomonadati</taxon>
        <taxon>Bacteroidota</taxon>
        <taxon>Cytophagia</taxon>
        <taxon>Cytophagales</taxon>
        <taxon>Flammeovirgaceae</taxon>
        <taxon>Algivirga</taxon>
    </lineage>
</organism>
<evidence type="ECO:0000313" key="2">
    <source>
        <dbReference type="Proteomes" id="UP001500298"/>
    </source>
</evidence>
<evidence type="ECO:0000313" key="1">
    <source>
        <dbReference type="EMBL" id="GAA4843649.1"/>
    </source>
</evidence>
<dbReference type="Proteomes" id="UP001500298">
    <property type="component" value="Unassembled WGS sequence"/>
</dbReference>
<sequence length="409" mass="45497">MELMMQFKNKYIVPILLLALCFTACMEEPIEVEPQESFMKVFNHERYATGAYALGVTPLLDSGYFFVNRRPIANSKFGWGGNIMRTNSLGQILWEANIPDTYENVLEQPLELSDGRTFVVGMHTTSLATVFLMADPASGQTTEAATFAEFIYPLAATVTADNHFLLQYYNHRNYTTGLAKIDSNFEIVWGQEYRLSEDVITQNPIVSGHLNWGKRLPFFVEETADGNIVLNGLYNFSFALLFIDGTNGQRINEILGGQRYDAGIMDAEVLEGGHMAATVFEIGKQSIVPSAIINDIGQASDLVAMPYLGLDFRSESEVEALEVDGQKVFVFAFTNYTGGITVLVVDQETQEILVEKQFGEGQAYELADMAATADNGIIMLARTTMASKFQTTALIKVSERELTKEKEEE</sequence>
<dbReference type="EMBL" id="BAABJX010000048">
    <property type="protein sequence ID" value="GAA4843649.1"/>
    <property type="molecule type" value="Genomic_DNA"/>
</dbReference>
<protein>
    <recommendedName>
        <fullName evidence="3">DUF4374 domain-containing protein</fullName>
    </recommendedName>
</protein>
<accession>A0ABP9DFA6</accession>
<comment type="caution">
    <text evidence="1">The sequence shown here is derived from an EMBL/GenBank/DDBJ whole genome shotgun (WGS) entry which is preliminary data.</text>
</comment>
<evidence type="ECO:0008006" key="3">
    <source>
        <dbReference type="Google" id="ProtNLM"/>
    </source>
</evidence>
<name>A0ABP9DFA6_9BACT</name>
<reference evidence="2" key="1">
    <citation type="journal article" date="2019" name="Int. J. Syst. Evol. Microbiol.">
        <title>The Global Catalogue of Microorganisms (GCM) 10K type strain sequencing project: providing services to taxonomists for standard genome sequencing and annotation.</title>
        <authorList>
            <consortium name="The Broad Institute Genomics Platform"/>
            <consortium name="The Broad Institute Genome Sequencing Center for Infectious Disease"/>
            <person name="Wu L."/>
            <person name="Ma J."/>
        </authorList>
    </citation>
    <scope>NUCLEOTIDE SEQUENCE [LARGE SCALE GENOMIC DNA]</scope>
    <source>
        <strain evidence="2">JCM 18326</strain>
    </source>
</reference>
<gene>
    <name evidence="1" type="ORF">GCM10023331_30790</name>
</gene>